<proteinExistence type="predicted"/>
<evidence type="ECO:0000313" key="2">
    <source>
        <dbReference type="EMBL" id="KAJ7375046.1"/>
    </source>
</evidence>
<gene>
    <name evidence="2" type="ORF">OS493_001777</name>
</gene>
<evidence type="ECO:0000313" key="3">
    <source>
        <dbReference type="Proteomes" id="UP001163046"/>
    </source>
</evidence>
<sequence>MCFYDKVPSGYSMRPGDCGGNDIWALYRNDVTRQECAQICDSSPTCNAFMHYDNHRCYPKTKGCGVTSLSNSLNIFYDKVPDGYALRPGDCPGNDISGIHGFVPLSECANRCNNDDNCISFMYFDGKECYPKTKTCSQPSTANPKNVFYDKVPSGYAMRPGDCPGNDIWPIHGFVSLAECARRCTDDPACISFMFFDGRECYPKTKTCQSTDKGNPKNFFYDKMVIIE</sequence>
<protein>
    <recommendedName>
        <fullName evidence="1">Apple domain-containing protein</fullName>
    </recommendedName>
</protein>
<dbReference type="SMART" id="SM00473">
    <property type="entry name" value="PAN_AP"/>
    <property type="match status" value="2"/>
</dbReference>
<reference evidence="2" key="1">
    <citation type="submission" date="2023-01" db="EMBL/GenBank/DDBJ databases">
        <title>Genome assembly of the deep-sea coral Lophelia pertusa.</title>
        <authorList>
            <person name="Herrera S."/>
            <person name="Cordes E."/>
        </authorList>
    </citation>
    <scope>NUCLEOTIDE SEQUENCE</scope>
    <source>
        <strain evidence="2">USNM1676648</strain>
        <tissue evidence="2">Polyp</tissue>
    </source>
</reference>
<dbReference type="InterPro" id="IPR003609">
    <property type="entry name" value="Pan_app"/>
</dbReference>
<dbReference type="EMBL" id="MU826826">
    <property type="protein sequence ID" value="KAJ7375046.1"/>
    <property type="molecule type" value="Genomic_DNA"/>
</dbReference>
<keyword evidence="3" id="KW-1185">Reference proteome</keyword>
<dbReference type="AlphaFoldDB" id="A0A9W9Z4H6"/>
<evidence type="ECO:0000259" key="1">
    <source>
        <dbReference type="SMART" id="SM00473"/>
    </source>
</evidence>
<feature type="domain" description="Apple" evidence="1">
    <location>
        <begin position="79"/>
        <end position="152"/>
    </location>
</feature>
<dbReference type="OrthoDB" id="10064195at2759"/>
<dbReference type="Proteomes" id="UP001163046">
    <property type="component" value="Unassembled WGS sequence"/>
</dbReference>
<accession>A0A9W9Z4H6</accession>
<feature type="domain" description="Apple" evidence="1">
    <location>
        <begin position="153"/>
        <end position="224"/>
    </location>
</feature>
<comment type="caution">
    <text evidence="2">The sequence shown here is derived from an EMBL/GenBank/DDBJ whole genome shotgun (WGS) entry which is preliminary data.</text>
</comment>
<dbReference type="Gene3D" id="3.50.4.10">
    <property type="entry name" value="Hepatocyte Growth Factor"/>
    <property type="match status" value="3"/>
</dbReference>
<dbReference type="Pfam" id="PF14295">
    <property type="entry name" value="PAN_4"/>
    <property type="match status" value="1"/>
</dbReference>
<dbReference type="Pfam" id="PF00024">
    <property type="entry name" value="PAN_1"/>
    <property type="match status" value="2"/>
</dbReference>
<organism evidence="2 3">
    <name type="scientific">Desmophyllum pertusum</name>
    <dbReference type="NCBI Taxonomy" id="174260"/>
    <lineage>
        <taxon>Eukaryota</taxon>
        <taxon>Metazoa</taxon>
        <taxon>Cnidaria</taxon>
        <taxon>Anthozoa</taxon>
        <taxon>Hexacorallia</taxon>
        <taxon>Scleractinia</taxon>
        <taxon>Caryophylliina</taxon>
        <taxon>Caryophylliidae</taxon>
        <taxon>Desmophyllum</taxon>
    </lineage>
</organism>
<name>A0A9W9Z4H6_9CNID</name>